<keyword evidence="3 6" id="KW-0732">Signal</keyword>
<evidence type="ECO:0000259" key="7">
    <source>
        <dbReference type="PROSITE" id="PS51895"/>
    </source>
</evidence>
<evidence type="ECO:0000256" key="1">
    <source>
        <dbReference type="ARBA" id="ARBA00004613"/>
    </source>
</evidence>
<proteinExistence type="predicted"/>
<dbReference type="OrthoDB" id="3672834at2759"/>
<evidence type="ECO:0000313" key="8">
    <source>
        <dbReference type="EMBL" id="PVH91772.1"/>
    </source>
</evidence>
<feature type="chain" id="PRO_5015930144" description="AA1-like domain-containing protein" evidence="6">
    <location>
        <begin position="20"/>
        <end position="146"/>
    </location>
</feature>
<dbReference type="Proteomes" id="UP000244855">
    <property type="component" value="Unassembled WGS sequence"/>
</dbReference>
<evidence type="ECO:0000256" key="6">
    <source>
        <dbReference type="SAM" id="SignalP"/>
    </source>
</evidence>
<keyword evidence="2" id="KW-0964">Secreted</keyword>
<feature type="signal peptide" evidence="6">
    <location>
        <begin position="1"/>
        <end position="19"/>
    </location>
</feature>
<evidence type="ECO:0000256" key="2">
    <source>
        <dbReference type="ARBA" id="ARBA00022525"/>
    </source>
</evidence>
<organism evidence="8 9">
    <name type="scientific">Periconia macrospinosa</name>
    <dbReference type="NCBI Taxonomy" id="97972"/>
    <lineage>
        <taxon>Eukaryota</taxon>
        <taxon>Fungi</taxon>
        <taxon>Dikarya</taxon>
        <taxon>Ascomycota</taxon>
        <taxon>Pezizomycotina</taxon>
        <taxon>Dothideomycetes</taxon>
        <taxon>Pleosporomycetidae</taxon>
        <taxon>Pleosporales</taxon>
        <taxon>Massarineae</taxon>
        <taxon>Periconiaceae</taxon>
        <taxon>Periconia</taxon>
    </lineage>
</organism>
<protein>
    <recommendedName>
        <fullName evidence="7">AA1-like domain-containing protein</fullName>
    </recommendedName>
</protein>
<dbReference type="AlphaFoldDB" id="A0A2V1D161"/>
<evidence type="ECO:0000256" key="5">
    <source>
        <dbReference type="PROSITE-ProRule" id="PRU01243"/>
    </source>
</evidence>
<evidence type="ECO:0000256" key="4">
    <source>
        <dbReference type="ARBA" id="ARBA00023157"/>
    </source>
</evidence>
<dbReference type="EMBL" id="KZ805783">
    <property type="protein sequence ID" value="PVH91772.1"/>
    <property type="molecule type" value="Genomic_DNA"/>
</dbReference>
<comment type="caution">
    <text evidence="5">Lacks conserved residue(s) required for the propagation of feature annotation.</text>
</comment>
<comment type="subcellular location">
    <subcellularLocation>
        <location evidence="1">Secreted</location>
    </subcellularLocation>
</comment>
<keyword evidence="9" id="KW-1185">Reference proteome</keyword>
<accession>A0A2V1D161</accession>
<evidence type="ECO:0000256" key="3">
    <source>
        <dbReference type="ARBA" id="ARBA00022729"/>
    </source>
</evidence>
<dbReference type="PROSITE" id="PS51895">
    <property type="entry name" value="AA1"/>
    <property type="match status" value="1"/>
</dbReference>
<dbReference type="InterPro" id="IPR032382">
    <property type="entry name" value="AltA1"/>
</dbReference>
<reference evidence="8 9" key="1">
    <citation type="journal article" date="2018" name="Sci. Rep.">
        <title>Comparative genomics provides insights into the lifestyle and reveals functional heterogeneity of dark septate endophytic fungi.</title>
        <authorList>
            <person name="Knapp D.G."/>
            <person name="Nemeth J.B."/>
            <person name="Barry K."/>
            <person name="Hainaut M."/>
            <person name="Henrissat B."/>
            <person name="Johnson J."/>
            <person name="Kuo A."/>
            <person name="Lim J.H.P."/>
            <person name="Lipzen A."/>
            <person name="Nolan M."/>
            <person name="Ohm R.A."/>
            <person name="Tamas L."/>
            <person name="Grigoriev I.V."/>
            <person name="Spatafora J.W."/>
            <person name="Nagy L.G."/>
            <person name="Kovacs G.M."/>
        </authorList>
    </citation>
    <scope>NUCLEOTIDE SEQUENCE [LARGE SCALE GENOMIC DNA]</scope>
    <source>
        <strain evidence="8 9">DSE2036</strain>
    </source>
</reference>
<gene>
    <name evidence="8" type="ORF">DM02DRAFT_620331</name>
</gene>
<sequence length="146" mass="15103">MRSQIFAGLALGVVALVAGAPMESRASDEQVSLTSVEIVRQDGNGNDNWDTITNVGLNLNTPSGSVRCDAESFPDPSIPSNVNACADPAYSFQITGRPGYGLYTFVISHKVSDSVTLTGSTQIGCNGPIPILCDQDHGGSATLTAA</sequence>
<dbReference type="GO" id="GO:0005576">
    <property type="term" value="C:extracellular region"/>
    <property type="evidence" value="ECO:0007669"/>
    <property type="project" value="UniProtKB-SubCell"/>
</dbReference>
<keyword evidence="4" id="KW-1015">Disulfide bond</keyword>
<evidence type="ECO:0000313" key="9">
    <source>
        <dbReference type="Proteomes" id="UP000244855"/>
    </source>
</evidence>
<name>A0A2V1D161_9PLEO</name>
<feature type="domain" description="AA1-like" evidence="7">
    <location>
        <begin position="26"/>
        <end position="146"/>
    </location>
</feature>